<comment type="catalytic activity">
    <reaction evidence="7">
        <text>serotonin + octadecanoyl-CoA = N-octadecanoyl-serotonin + CoA + H(+)</text>
        <dbReference type="Rhea" id="RHEA:51400"/>
        <dbReference type="ChEBI" id="CHEBI:15378"/>
        <dbReference type="ChEBI" id="CHEBI:57287"/>
        <dbReference type="ChEBI" id="CHEBI:57394"/>
        <dbReference type="ChEBI" id="CHEBI:134065"/>
        <dbReference type="ChEBI" id="CHEBI:350546"/>
    </reaction>
    <physiologicalReaction direction="left-to-right" evidence="7">
        <dbReference type="Rhea" id="RHEA:51401"/>
    </physiologicalReaction>
</comment>
<dbReference type="FunFam" id="3.40.630.30:FF:000046">
    <property type="entry name" value="Dopamine N-acetyltransferase"/>
    <property type="match status" value="1"/>
</dbReference>
<comment type="similarity">
    <text evidence="4">Belongs to the acetyltransferase family. AANAT subfamily.</text>
</comment>
<evidence type="ECO:0000259" key="14">
    <source>
        <dbReference type="Pfam" id="PF00583"/>
    </source>
</evidence>
<protein>
    <recommendedName>
        <fullName evidence="5">aralkylamine N-acetyltransferase</fullName>
        <ecNumber evidence="5">2.3.1.87</ecNumber>
    </recommendedName>
</protein>
<feature type="domain" description="N-acetyltransferase" evidence="14">
    <location>
        <begin position="158"/>
        <end position="204"/>
    </location>
</feature>
<evidence type="ECO:0000256" key="5">
    <source>
        <dbReference type="ARBA" id="ARBA00039114"/>
    </source>
</evidence>
<evidence type="ECO:0000256" key="1">
    <source>
        <dbReference type="ARBA" id="ARBA00022679"/>
    </source>
</evidence>
<dbReference type="GO" id="GO:0004059">
    <property type="term" value="F:aralkylamine N-acetyltransferase activity"/>
    <property type="evidence" value="ECO:0007669"/>
    <property type="project" value="UniProtKB-EC"/>
</dbReference>
<dbReference type="Gene3D" id="3.40.630.30">
    <property type="match status" value="1"/>
</dbReference>
<proteinExistence type="inferred from homology"/>
<evidence type="ECO:0000256" key="8">
    <source>
        <dbReference type="ARBA" id="ARBA00051284"/>
    </source>
</evidence>
<evidence type="ECO:0000256" key="4">
    <source>
        <dbReference type="ARBA" id="ARBA00038182"/>
    </source>
</evidence>
<dbReference type="CDD" id="cd04301">
    <property type="entry name" value="NAT_SF"/>
    <property type="match status" value="1"/>
</dbReference>
<accession>A0A8S1DN60</accession>
<gene>
    <name evidence="15" type="ORF">CLODIP_2_CD02529</name>
</gene>
<comment type="catalytic activity">
    <reaction evidence="13">
        <text>serotonin + acetyl-CoA = N-acetylserotonin + CoA + H(+)</text>
        <dbReference type="Rhea" id="RHEA:25217"/>
        <dbReference type="ChEBI" id="CHEBI:15378"/>
        <dbReference type="ChEBI" id="CHEBI:17697"/>
        <dbReference type="ChEBI" id="CHEBI:57287"/>
        <dbReference type="ChEBI" id="CHEBI:57288"/>
        <dbReference type="ChEBI" id="CHEBI:350546"/>
        <dbReference type="EC" id="2.3.1.87"/>
    </reaction>
    <physiologicalReaction direction="left-to-right" evidence="13">
        <dbReference type="Rhea" id="RHEA:25218"/>
    </physiologicalReaction>
</comment>
<evidence type="ECO:0000256" key="7">
    <source>
        <dbReference type="ARBA" id="ARBA00050849"/>
    </source>
</evidence>
<dbReference type="PANTHER" id="PTHR20905:SF1">
    <property type="entry name" value="AT07410P-RELATED"/>
    <property type="match status" value="1"/>
</dbReference>
<dbReference type="SUPFAM" id="SSF55729">
    <property type="entry name" value="Acyl-CoA N-acyltransferases (Nat)"/>
    <property type="match status" value="1"/>
</dbReference>
<evidence type="ECO:0000256" key="2">
    <source>
        <dbReference type="ARBA" id="ARBA00023315"/>
    </source>
</evidence>
<comment type="catalytic activity">
    <reaction evidence="11">
        <text>serotonin + hexadecanoyl-CoA = N-hexadecanoyl-serotonin + CoA + H(+)</text>
        <dbReference type="Rhea" id="RHEA:51384"/>
        <dbReference type="ChEBI" id="CHEBI:15378"/>
        <dbReference type="ChEBI" id="CHEBI:57287"/>
        <dbReference type="ChEBI" id="CHEBI:57379"/>
        <dbReference type="ChEBI" id="CHEBI:134059"/>
        <dbReference type="ChEBI" id="CHEBI:350546"/>
    </reaction>
    <physiologicalReaction direction="left-to-right" evidence="11">
        <dbReference type="Rhea" id="RHEA:51385"/>
    </physiologicalReaction>
</comment>
<dbReference type="OrthoDB" id="41532at2759"/>
<comment type="catalytic activity">
    <reaction evidence="8">
        <text>serotonin + (5Z,8Z,11Z,14Z)-eicosatetraenoyl-CoA = N-[(5Z,8Z,11Z,14Z)-eicosatetraenoyl]-serotonin + CoA + H(+)</text>
        <dbReference type="Rhea" id="RHEA:51396"/>
        <dbReference type="ChEBI" id="CHEBI:15378"/>
        <dbReference type="ChEBI" id="CHEBI:57287"/>
        <dbReference type="ChEBI" id="CHEBI:57368"/>
        <dbReference type="ChEBI" id="CHEBI:132255"/>
        <dbReference type="ChEBI" id="CHEBI:350546"/>
    </reaction>
    <physiologicalReaction direction="left-to-right" evidence="8">
        <dbReference type="Rhea" id="RHEA:51397"/>
    </physiologicalReaction>
</comment>
<organism evidence="15 16">
    <name type="scientific">Cloeon dipterum</name>
    <dbReference type="NCBI Taxonomy" id="197152"/>
    <lineage>
        <taxon>Eukaryota</taxon>
        <taxon>Metazoa</taxon>
        <taxon>Ecdysozoa</taxon>
        <taxon>Arthropoda</taxon>
        <taxon>Hexapoda</taxon>
        <taxon>Insecta</taxon>
        <taxon>Pterygota</taxon>
        <taxon>Palaeoptera</taxon>
        <taxon>Ephemeroptera</taxon>
        <taxon>Pisciforma</taxon>
        <taxon>Baetidae</taxon>
        <taxon>Cloeon</taxon>
    </lineage>
</organism>
<evidence type="ECO:0000256" key="6">
    <source>
        <dbReference type="ARBA" id="ARBA00050189"/>
    </source>
</evidence>
<evidence type="ECO:0000256" key="13">
    <source>
        <dbReference type="ARBA" id="ARBA00052491"/>
    </source>
</evidence>
<dbReference type="PANTHER" id="PTHR20905">
    <property type="entry name" value="N-ACETYLTRANSFERASE-RELATED"/>
    <property type="match status" value="1"/>
</dbReference>
<keyword evidence="16" id="KW-1185">Reference proteome</keyword>
<comment type="catalytic activity">
    <reaction evidence="10">
        <text>serotonin + (9Z)-octadecenoyl-CoA = N-(9Z-octadecenoyl)-serotonin + CoA + H(+)</text>
        <dbReference type="Rhea" id="RHEA:51392"/>
        <dbReference type="ChEBI" id="CHEBI:15378"/>
        <dbReference type="ChEBI" id="CHEBI:57287"/>
        <dbReference type="ChEBI" id="CHEBI:57387"/>
        <dbReference type="ChEBI" id="CHEBI:134064"/>
        <dbReference type="ChEBI" id="CHEBI:350546"/>
    </reaction>
    <physiologicalReaction direction="left-to-right" evidence="10">
        <dbReference type="Rhea" id="RHEA:51393"/>
    </physiologicalReaction>
</comment>
<dbReference type="EMBL" id="CADEPI010000236">
    <property type="protein sequence ID" value="CAB3381517.1"/>
    <property type="molecule type" value="Genomic_DNA"/>
</dbReference>
<dbReference type="Proteomes" id="UP000494165">
    <property type="component" value="Unassembled WGS sequence"/>
</dbReference>
<dbReference type="InterPro" id="IPR000182">
    <property type="entry name" value="GNAT_dom"/>
</dbReference>
<name>A0A8S1DN60_9INSE</name>
<evidence type="ECO:0000256" key="12">
    <source>
        <dbReference type="ARBA" id="ARBA00052335"/>
    </source>
</evidence>
<evidence type="ECO:0000256" key="9">
    <source>
        <dbReference type="ARBA" id="ARBA00051711"/>
    </source>
</evidence>
<comment type="catalytic activity">
    <reaction evidence="12">
        <text>dopamine + hexadecanoyl-CoA = N-hexadecanoyl-dopamine + CoA + H(+)</text>
        <dbReference type="Rhea" id="RHEA:51376"/>
        <dbReference type="ChEBI" id="CHEBI:15378"/>
        <dbReference type="ChEBI" id="CHEBI:57287"/>
        <dbReference type="ChEBI" id="CHEBI:57379"/>
        <dbReference type="ChEBI" id="CHEBI:59905"/>
        <dbReference type="ChEBI" id="CHEBI:134058"/>
    </reaction>
    <physiologicalReaction direction="left-to-right" evidence="12">
        <dbReference type="Rhea" id="RHEA:51377"/>
    </physiologicalReaction>
</comment>
<evidence type="ECO:0000256" key="3">
    <source>
        <dbReference type="ARBA" id="ARBA00037926"/>
    </source>
</evidence>
<comment type="catalytic activity">
    <reaction evidence="9">
        <text>dopamine + acetyl-CoA = N-acetyldopamine + CoA + H(+)</text>
        <dbReference type="Rhea" id="RHEA:51388"/>
        <dbReference type="ChEBI" id="CHEBI:15378"/>
        <dbReference type="ChEBI" id="CHEBI:57287"/>
        <dbReference type="ChEBI" id="CHEBI:57288"/>
        <dbReference type="ChEBI" id="CHEBI:59905"/>
        <dbReference type="ChEBI" id="CHEBI:125678"/>
    </reaction>
    <physiologicalReaction direction="left-to-right" evidence="9">
        <dbReference type="Rhea" id="RHEA:51389"/>
    </physiologicalReaction>
</comment>
<comment type="catalytic activity">
    <reaction evidence="6">
        <text>dopamine + (9Z)-octadecenoyl-CoA = N-(9Z-octadecanoyl)-dopamine + CoA + H(+)</text>
        <dbReference type="Rhea" id="RHEA:51380"/>
        <dbReference type="ChEBI" id="CHEBI:15378"/>
        <dbReference type="ChEBI" id="CHEBI:31883"/>
        <dbReference type="ChEBI" id="CHEBI:57287"/>
        <dbReference type="ChEBI" id="CHEBI:57387"/>
        <dbReference type="ChEBI" id="CHEBI:59905"/>
    </reaction>
    <physiologicalReaction direction="left-to-right" evidence="6">
        <dbReference type="Rhea" id="RHEA:51381"/>
    </physiologicalReaction>
</comment>
<evidence type="ECO:0000313" key="16">
    <source>
        <dbReference type="Proteomes" id="UP000494165"/>
    </source>
</evidence>
<evidence type="ECO:0000313" key="15">
    <source>
        <dbReference type="EMBL" id="CAB3381517.1"/>
    </source>
</evidence>
<comment type="caution">
    <text evidence="15">The sequence shown here is derived from an EMBL/GenBank/DDBJ whole genome shotgun (WGS) entry which is preliminary data.</text>
</comment>
<reference evidence="15 16" key="1">
    <citation type="submission" date="2020-04" db="EMBL/GenBank/DDBJ databases">
        <authorList>
            <person name="Alioto T."/>
            <person name="Alioto T."/>
            <person name="Gomez Garrido J."/>
        </authorList>
    </citation>
    <scope>NUCLEOTIDE SEQUENCE [LARGE SCALE GENOMIC DNA]</scope>
</reference>
<dbReference type="EC" id="2.3.1.87" evidence="5"/>
<keyword evidence="2" id="KW-0012">Acyltransferase</keyword>
<dbReference type="InterPro" id="IPR016181">
    <property type="entry name" value="Acyl_CoA_acyltransferase"/>
</dbReference>
<evidence type="ECO:0000256" key="10">
    <source>
        <dbReference type="ARBA" id="ARBA00051823"/>
    </source>
</evidence>
<evidence type="ECO:0000256" key="11">
    <source>
        <dbReference type="ARBA" id="ARBA00052178"/>
    </source>
</evidence>
<dbReference type="AlphaFoldDB" id="A0A8S1DN60"/>
<dbReference type="Pfam" id="PF00583">
    <property type="entry name" value="Acetyltransf_1"/>
    <property type="match status" value="1"/>
</dbReference>
<sequence>MNSPTSQNSLVKNINLNSIRFVSQVSREGCVSSSSSRGYEIVRVKPEHYEQVMDFLRHNFFLDEPLNVCVQLVGDSRPGTCPELEEFSMGALQQGLSLMAVSPDGAVLGCVLNAVSQHEDIEELQRLADECPNPKFKLILGLLAHIEKEADVHHRFDVERVFEIPMLSVDSNCRGRGIATALLRDAVELATSLNVPLVRVDCSSKFTAMAVAKLGLEPVYNLKYNTYLPPGAEQPPFNPAYPHDEVASYVKRL</sequence>
<comment type="pathway">
    <text evidence="3">Aromatic compound metabolism; melatonin biosynthesis; melatonin from serotonin: step 1/2.</text>
</comment>
<keyword evidence="1" id="KW-0808">Transferase</keyword>